<comment type="caution">
    <text evidence="1">The sequence shown here is derived from an EMBL/GenBank/DDBJ whole genome shotgun (WGS) entry which is preliminary data.</text>
</comment>
<proteinExistence type="predicted"/>
<dbReference type="Gene3D" id="1.50.10.20">
    <property type="match status" value="1"/>
</dbReference>
<gene>
    <name evidence="1" type="ORF">ACFOZ4_28645</name>
</gene>
<protein>
    <recommendedName>
        <fullName evidence="3">Prenyltransferase</fullName>
    </recommendedName>
</protein>
<dbReference type="RefSeq" id="WP_253761254.1">
    <property type="nucleotide sequence ID" value="NZ_JAMZDZ010000001.1"/>
</dbReference>
<dbReference type="EMBL" id="JBHSAY010000015">
    <property type="protein sequence ID" value="MFC4134598.1"/>
    <property type="molecule type" value="Genomic_DNA"/>
</dbReference>
<evidence type="ECO:0008006" key="3">
    <source>
        <dbReference type="Google" id="ProtNLM"/>
    </source>
</evidence>
<accession>A0ABV8LW87</accession>
<evidence type="ECO:0000313" key="1">
    <source>
        <dbReference type="EMBL" id="MFC4134598.1"/>
    </source>
</evidence>
<name>A0ABV8LW87_9ACTN</name>
<sequence>MTLVDSARAFLDREGRLVERRLAAVLFDGADPAGAVAAVAAYRNADGGFGHGLEPDKRCPASLPIDVECALDVLVTAGAPAPDWVRAACDWLGSVATPEGAVPLAFPVIERYPRADHWSDWTYAPGLNPTAGLAGRLHRLGVTHPWLDQATEWTFGRLEAGFAEDAHSLSEVLVFLAAAPDRVRADALAAQVGGWLAKLQFFRADPDDPGYGLTPLHFAPTPDSPWRPLFTDAAVDGHLDRLARDQQPDGGWPITWEPPSQASTVEWRGIETLRAMRVLRAYGRR</sequence>
<dbReference type="Proteomes" id="UP001595816">
    <property type="component" value="Unassembled WGS sequence"/>
</dbReference>
<dbReference type="InterPro" id="IPR008930">
    <property type="entry name" value="Terpenoid_cyclase/PrenylTrfase"/>
</dbReference>
<dbReference type="SUPFAM" id="SSF48239">
    <property type="entry name" value="Terpenoid cyclases/Protein prenyltransferases"/>
    <property type="match status" value="2"/>
</dbReference>
<reference evidence="2" key="1">
    <citation type="journal article" date="2019" name="Int. J. Syst. Evol. Microbiol.">
        <title>The Global Catalogue of Microorganisms (GCM) 10K type strain sequencing project: providing services to taxonomists for standard genome sequencing and annotation.</title>
        <authorList>
            <consortium name="The Broad Institute Genomics Platform"/>
            <consortium name="The Broad Institute Genome Sequencing Center for Infectious Disease"/>
            <person name="Wu L."/>
            <person name="Ma J."/>
        </authorList>
    </citation>
    <scope>NUCLEOTIDE SEQUENCE [LARGE SCALE GENOMIC DNA]</scope>
    <source>
        <strain evidence="2">CGMCC 4.7289</strain>
    </source>
</reference>
<organism evidence="1 2">
    <name type="scientific">Hamadaea flava</name>
    <dbReference type="NCBI Taxonomy" id="1742688"/>
    <lineage>
        <taxon>Bacteria</taxon>
        <taxon>Bacillati</taxon>
        <taxon>Actinomycetota</taxon>
        <taxon>Actinomycetes</taxon>
        <taxon>Micromonosporales</taxon>
        <taxon>Micromonosporaceae</taxon>
        <taxon>Hamadaea</taxon>
    </lineage>
</organism>
<evidence type="ECO:0000313" key="2">
    <source>
        <dbReference type="Proteomes" id="UP001595816"/>
    </source>
</evidence>
<keyword evidence="2" id="KW-1185">Reference proteome</keyword>